<dbReference type="GO" id="GO:0140359">
    <property type="term" value="F:ABC-type transporter activity"/>
    <property type="evidence" value="ECO:0007669"/>
    <property type="project" value="InterPro"/>
</dbReference>
<feature type="transmembrane region" description="Helical" evidence="1">
    <location>
        <begin position="198"/>
        <end position="223"/>
    </location>
</feature>
<keyword evidence="1" id="KW-0812">Transmembrane</keyword>
<dbReference type="Proteomes" id="UP000195321">
    <property type="component" value="Unassembled WGS sequence"/>
</dbReference>
<dbReference type="Pfam" id="PF12679">
    <property type="entry name" value="ABC2_membrane_2"/>
    <property type="match status" value="1"/>
</dbReference>
<dbReference type="EMBL" id="MWPX01000006">
    <property type="protein sequence ID" value="OUM49401.1"/>
    <property type="molecule type" value="Genomic_DNA"/>
</dbReference>
<proteinExistence type="predicted"/>
<comment type="caution">
    <text evidence="2">The sequence shown here is derived from an EMBL/GenBank/DDBJ whole genome shotgun (WGS) entry which is preliminary data.</text>
</comment>
<accession>A0A1Y3MKH7</accession>
<feature type="transmembrane region" description="Helical" evidence="1">
    <location>
        <begin position="282"/>
        <end position="304"/>
    </location>
</feature>
<feature type="transmembrane region" description="Helical" evidence="1">
    <location>
        <begin position="235"/>
        <end position="262"/>
    </location>
</feature>
<dbReference type="RefSeq" id="WP_088093895.1">
    <property type="nucleotide sequence ID" value="NZ_JARHXM010000055.1"/>
</dbReference>
<feature type="transmembrane region" description="Helical" evidence="1">
    <location>
        <begin position="107"/>
        <end position="129"/>
    </location>
</feature>
<protein>
    <submittedName>
        <fullName evidence="2">ABC transporter permease</fullName>
    </submittedName>
</protein>
<dbReference type="GO" id="GO:0005886">
    <property type="term" value="C:plasma membrane"/>
    <property type="evidence" value="ECO:0007669"/>
    <property type="project" value="UniProtKB-SubCell"/>
</dbReference>
<name>A0A1Y3MKH7_9BACI</name>
<dbReference type="PANTHER" id="PTHR37305">
    <property type="entry name" value="INTEGRAL MEMBRANE PROTEIN-RELATED"/>
    <property type="match status" value="1"/>
</dbReference>
<organism evidence="2 3">
    <name type="scientific">Bacillus pseudomycoides</name>
    <dbReference type="NCBI Taxonomy" id="64104"/>
    <lineage>
        <taxon>Bacteria</taxon>
        <taxon>Bacillati</taxon>
        <taxon>Bacillota</taxon>
        <taxon>Bacilli</taxon>
        <taxon>Bacillales</taxon>
        <taxon>Bacillaceae</taxon>
        <taxon>Bacillus</taxon>
        <taxon>Bacillus cereus group</taxon>
    </lineage>
</organism>
<reference evidence="2 3" key="1">
    <citation type="submission" date="2017-02" db="EMBL/GenBank/DDBJ databases">
        <title>Bacillus pseudomycoides isolate FSL K6-0042.</title>
        <authorList>
            <person name="Kovac J."/>
        </authorList>
    </citation>
    <scope>NUCLEOTIDE SEQUENCE [LARGE SCALE GENOMIC DNA]</scope>
    <source>
        <strain evidence="2 3">FSL K6-0042</strain>
    </source>
</reference>
<evidence type="ECO:0000313" key="2">
    <source>
        <dbReference type="EMBL" id="OUM49401.1"/>
    </source>
</evidence>
<dbReference type="PANTHER" id="PTHR37305:SF1">
    <property type="entry name" value="MEMBRANE PROTEIN"/>
    <property type="match status" value="1"/>
</dbReference>
<feature type="transmembrane region" description="Helical" evidence="1">
    <location>
        <begin position="150"/>
        <end position="178"/>
    </location>
</feature>
<gene>
    <name evidence="2" type="ORF">BW425_08280</name>
</gene>
<evidence type="ECO:0000256" key="1">
    <source>
        <dbReference type="SAM" id="Phobius"/>
    </source>
</evidence>
<keyword evidence="1" id="KW-1133">Transmembrane helix</keyword>
<dbReference type="AlphaFoldDB" id="A0A1Y3MKH7"/>
<sequence>MINLIKNENMKIFKRKRTWIMVGVIVVFIFIQFLNVKLSSQVNYGDDWKISLIEENALLQVEKESLKLPIEKIENEKKLLLNNYYIDSNIKPTNNAWFFTIGQSTNFLIALSILTLIIAGEIVASEFQSGTIKFLLTRTATRTQIYFSKYISTLLFGFFLIVITFLLSILFSGILLGFDGINGEYLFVKDHAVQKTSVLQALIGSLLFKMPYLIIVATLAFMISATFKSTTFSIVFSLLVAIAGFVMSISLKGFSWTKYFIFSHTDLSSFVYENPPVEGMTFSFSILFILIHIFIMHGIAYPIFVKKDVA</sequence>
<feature type="transmembrane region" description="Helical" evidence="1">
    <location>
        <begin position="20"/>
        <end position="38"/>
    </location>
</feature>
<keyword evidence="1" id="KW-0472">Membrane</keyword>
<evidence type="ECO:0000313" key="3">
    <source>
        <dbReference type="Proteomes" id="UP000195321"/>
    </source>
</evidence>